<feature type="transmembrane region" description="Helical" evidence="7">
    <location>
        <begin position="70"/>
        <end position="95"/>
    </location>
</feature>
<dbReference type="InterPro" id="IPR035906">
    <property type="entry name" value="MetI-like_sf"/>
</dbReference>
<evidence type="ECO:0000256" key="6">
    <source>
        <dbReference type="ARBA" id="ARBA00023136"/>
    </source>
</evidence>
<evidence type="ECO:0000256" key="3">
    <source>
        <dbReference type="ARBA" id="ARBA00022475"/>
    </source>
</evidence>
<reference evidence="8 9" key="1">
    <citation type="submission" date="2018-08" db="EMBL/GenBank/DDBJ databases">
        <authorList>
            <person name="Khan S.A."/>
            <person name="Jeon C.O."/>
            <person name="Chun B.H."/>
            <person name="Jeong S.E."/>
        </authorList>
    </citation>
    <scope>NUCLEOTIDE SEQUENCE [LARGE SCALE GENOMIC DNA]</scope>
    <source>
        <strain evidence="8 9">S-16</strain>
    </source>
</reference>
<dbReference type="PROSITE" id="PS51257">
    <property type="entry name" value="PROKAR_LIPOPROTEIN"/>
    <property type="match status" value="1"/>
</dbReference>
<feature type="transmembrane region" description="Helical" evidence="7">
    <location>
        <begin position="126"/>
        <end position="145"/>
    </location>
</feature>
<feature type="transmembrane region" description="Helical" evidence="7">
    <location>
        <begin position="219"/>
        <end position="238"/>
    </location>
</feature>
<reference evidence="8 9" key="2">
    <citation type="submission" date="2018-12" db="EMBL/GenBank/DDBJ databases">
        <title>Rhizobacter gummiphilus sp. nov., a rubber-degrading bacterium isolated from the soil of a botanical garden in Japan.</title>
        <authorList>
            <person name="Shunsuke S.S."/>
        </authorList>
    </citation>
    <scope>NUCLEOTIDE SEQUENCE [LARGE SCALE GENOMIC DNA]</scope>
    <source>
        <strain evidence="8 9">S-16</strain>
    </source>
</reference>
<evidence type="ECO:0000256" key="1">
    <source>
        <dbReference type="ARBA" id="ARBA00004651"/>
    </source>
</evidence>
<dbReference type="PANTHER" id="PTHR30151">
    <property type="entry name" value="ALKANE SULFONATE ABC TRANSPORTER-RELATED, MEMBRANE SUBUNIT"/>
    <property type="match status" value="1"/>
</dbReference>
<accession>A0A3N7HW29</accession>
<dbReference type="Gene3D" id="1.10.3720.10">
    <property type="entry name" value="MetI-like"/>
    <property type="match status" value="1"/>
</dbReference>
<sequence length="263" mass="28548">MKAVNLFLPFTPVRARWLQLTLIVQACLAIALWAMSGSTTLPSPMEVARAWIDLVQRQGLLFELWASVKVSVVALLVSTLAAVVVACLGTAPVFMPAARLSAAMRFLGFAGLTYVFMLASGDAHSLRVAILSFGMFVFMVTSLLAEIAATPRERIDHCRTLGMRHWRITAEVVVLGKADVILDLMRQNAAVGWTLLTLVEGMTRSEGGVGAMLLNQNRYFLLAGVFAIQLTILTYGLGQDFLLSLLKDSLCPYGRLGKEGISA</sequence>
<protein>
    <submittedName>
        <fullName evidence="8">Nitrate ABC transporter permease</fullName>
    </submittedName>
</protein>
<evidence type="ECO:0000313" key="9">
    <source>
        <dbReference type="Proteomes" id="UP000267464"/>
    </source>
</evidence>
<dbReference type="GO" id="GO:0005886">
    <property type="term" value="C:plasma membrane"/>
    <property type="evidence" value="ECO:0007669"/>
    <property type="project" value="UniProtKB-SubCell"/>
</dbReference>
<dbReference type="Proteomes" id="UP000267464">
    <property type="component" value="Unassembled WGS sequence"/>
</dbReference>
<keyword evidence="4 7" id="KW-0812">Transmembrane</keyword>
<dbReference type="SUPFAM" id="SSF161098">
    <property type="entry name" value="MetI-like"/>
    <property type="match status" value="1"/>
</dbReference>
<feature type="transmembrane region" description="Helical" evidence="7">
    <location>
        <begin position="102"/>
        <end position="120"/>
    </location>
</feature>
<keyword evidence="5 7" id="KW-1133">Transmembrane helix</keyword>
<dbReference type="EMBL" id="QUSW01000001">
    <property type="protein sequence ID" value="RQP26517.1"/>
    <property type="molecule type" value="Genomic_DNA"/>
</dbReference>
<comment type="caution">
    <text evidence="8">The sequence shown here is derived from an EMBL/GenBank/DDBJ whole genome shotgun (WGS) entry which is preliminary data.</text>
</comment>
<keyword evidence="3" id="KW-1003">Cell membrane</keyword>
<dbReference type="PANTHER" id="PTHR30151:SF0">
    <property type="entry name" value="ABC TRANSPORTER PERMEASE PROTEIN MJ0413-RELATED"/>
    <property type="match status" value="1"/>
</dbReference>
<keyword evidence="9" id="KW-1185">Reference proteome</keyword>
<evidence type="ECO:0000256" key="7">
    <source>
        <dbReference type="SAM" id="Phobius"/>
    </source>
</evidence>
<feature type="transmembrane region" description="Helical" evidence="7">
    <location>
        <begin position="17"/>
        <end position="35"/>
    </location>
</feature>
<gene>
    <name evidence="8" type="ORF">DZC73_05795</name>
</gene>
<dbReference type="RefSeq" id="WP_124539203.1">
    <property type="nucleotide sequence ID" value="NZ_QUSW01000001.1"/>
</dbReference>
<proteinExistence type="predicted"/>
<name>A0A3N7HW29_9BURK</name>
<keyword evidence="2" id="KW-0813">Transport</keyword>
<dbReference type="OrthoDB" id="9784957at2"/>
<comment type="subcellular location">
    <subcellularLocation>
        <location evidence="1">Cell membrane</location>
        <topology evidence="1">Multi-pass membrane protein</topology>
    </subcellularLocation>
</comment>
<evidence type="ECO:0000313" key="8">
    <source>
        <dbReference type="EMBL" id="RQP26517.1"/>
    </source>
</evidence>
<keyword evidence="6 7" id="KW-0472">Membrane</keyword>
<evidence type="ECO:0000256" key="2">
    <source>
        <dbReference type="ARBA" id="ARBA00022448"/>
    </source>
</evidence>
<evidence type="ECO:0000256" key="5">
    <source>
        <dbReference type="ARBA" id="ARBA00022989"/>
    </source>
</evidence>
<evidence type="ECO:0000256" key="4">
    <source>
        <dbReference type="ARBA" id="ARBA00022692"/>
    </source>
</evidence>
<organism evidence="8 9">
    <name type="scientific">Piscinibacter terrae</name>
    <dbReference type="NCBI Taxonomy" id="2496871"/>
    <lineage>
        <taxon>Bacteria</taxon>
        <taxon>Pseudomonadati</taxon>
        <taxon>Pseudomonadota</taxon>
        <taxon>Betaproteobacteria</taxon>
        <taxon>Burkholderiales</taxon>
        <taxon>Sphaerotilaceae</taxon>
        <taxon>Piscinibacter</taxon>
    </lineage>
</organism>
<dbReference type="AlphaFoldDB" id="A0A3N7HW29"/>